<feature type="transmembrane region" description="Helical" evidence="1">
    <location>
        <begin position="53"/>
        <end position="74"/>
    </location>
</feature>
<comment type="caution">
    <text evidence="2">The sequence shown here is derived from an EMBL/GenBank/DDBJ whole genome shotgun (WGS) entry which is preliminary data.</text>
</comment>
<keyword evidence="1" id="KW-1133">Transmembrane helix</keyword>
<evidence type="ECO:0008006" key="4">
    <source>
        <dbReference type="Google" id="ProtNLM"/>
    </source>
</evidence>
<protein>
    <recommendedName>
        <fullName evidence="4">ATP synthase protein I</fullName>
    </recommendedName>
</protein>
<evidence type="ECO:0000313" key="3">
    <source>
        <dbReference type="Proteomes" id="UP001500791"/>
    </source>
</evidence>
<evidence type="ECO:0000313" key="2">
    <source>
        <dbReference type="EMBL" id="GAA0389019.1"/>
    </source>
</evidence>
<dbReference type="EMBL" id="BAAAEJ010000007">
    <property type="protein sequence ID" value="GAA0389019.1"/>
    <property type="molecule type" value="Genomic_DNA"/>
</dbReference>
<accession>A0ABN0YAH9</accession>
<name>A0ABN0YAH9_9CAUL</name>
<keyword evidence="1" id="KW-0812">Transmembrane</keyword>
<dbReference type="Proteomes" id="UP001500791">
    <property type="component" value="Unassembled WGS sequence"/>
</dbReference>
<organism evidence="2 3">
    <name type="scientific">Brevundimonas terrae</name>
    <dbReference type="NCBI Taxonomy" id="363631"/>
    <lineage>
        <taxon>Bacteria</taxon>
        <taxon>Pseudomonadati</taxon>
        <taxon>Pseudomonadota</taxon>
        <taxon>Alphaproteobacteria</taxon>
        <taxon>Caulobacterales</taxon>
        <taxon>Caulobacteraceae</taxon>
        <taxon>Brevundimonas</taxon>
    </lineage>
</organism>
<keyword evidence="1" id="KW-0472">Membrane</keyword>
<proteinExistence type="predicted"/>
<reference evidence="2 3" key="1">
    <citation type="journal article" date="2019" name="Int. J. Syst. Evol. Microbiol.">
        <title>The Global Catalogue of Microorganisms (GCM) 10K type strain sequencing project: providing services to taxonomists for standard genome sequencing and annotation.</title>
        <authorList>
            <consortium name="The Broad Institute Genomics Platform"/>
            <consortium name="The Broad Institute Genome Sequencing Center for Infectious Disease"/>
            <person name="Wu L."/>
            <person name="Ma J."/>
        </authorList>
    </citation>
    <scope>NUCLEOTIDE SEQUENCE [LARGE SCALE GENOMIC DNA]</scope>
    <source>
        <strain evidence="2 3">JCM 13476</strain>
    </source>
</reference>
<feature type="transmembrane region" description="Helical" evidence="1">
    <location>
        <begin position="80"/>
        <end position="97"/>
    </location>
</feature>
<sequence>MALSELAMSSPKESREEAIARLAKSASALEARTRTEVVASAEAQKVVSQAWRIVAELVGGVFIGLGIGAGIDFMFDTRPVGIVGGVLLGFALSIFMARRTANRLMAEAKALGEVPAGEPDVELNEDEER</sequence>
<keyword evidence="3" id="KW-1185">Reference proteome</keyword>
<gene>
    <name evidence="2" type="ORF">GCM10009093_14600</name>
</gene>
<evidence type="ECO:0000256" key="1">
    <source>
        <dbReference type="SAM" id="Phobius"/>
    </source>
</evidence>
<dbReference type="Pfam" id="PF09527">
    <property type="entry name" value="ATPase_gene1"/>
    <property type="match status" value="1"/>
</dbReference>
<dbReference type="InterPro" id="IPR032820">
    <property type="entry name" value="ATPase_put"/>
</dbReference>